<dbReference type="InterPro" id="IPR002059">
    <property type="entry name" value="CSP_DNA-bd"/>
</dbReference>
<dbReference type="InterPro" id="IPR011129">
    <property type="entry name" value="CSD"/>
</dbReference>
<feature type="domain" description="CSD" evidence="1">
    <location>
        <begin position="1"/>
        <end position="64"/>
    </location>
</feature>
<dbReference type="Proteomes" id="UP000563094">
    <property type="component" value="Unassembled WGS sequence"/>
</dbReference>
<proteinExistence type="predicted"/>
<reference evidence="2 3" key="1">
    <citation type="submission" date="2020-08" db="EMBL/GenBank/DDBJ databases">
        <title>Genomic Encyclopedia of Type Strains, Phase IV (KMG-IV): sequencing the most valuable type-strain genomes for metagenomic binning, comparative biology and taxonomic classification.</title>
        <authorList>
            <person name="Goeker M."/>
        </authorList>
    </citation>
    <scope>NUCLEOTIDE SEQUENCE [LARGE SCALE GENOMIC DNA]</scope>
    <source>
        <strain evidence="2 3">DSM 29854</strain>
    </source>
</reference>
<dbReference type="InterPro" id="IPR012340">
    <property type="entry name" value="NA-bd_OB-fold"/>
</dbReference>
<dbReference type="EMBL" id="JACJIQ010000034">
    <property type="protein sequence ID" value="MBA9079864.1"/>
    <property type="molecule type" value="Genomic_DNA"/>
</dbReference>
<dbReference type="GO" id="GO:0003676">
    <property type="term" value="F:nucleic acid binding"/>
    <property type="evidence" value="ECO:0007669"/>
    <property type="project" value="InterPro"/>
</dbReference>
<organism evidence="2 3">
    <name type="scientific">Rufibacter quisquiliarum</name>
    <dbReference type="NCBI Taxonomy" id="1549639"/>
    <lineage>
        <taxon>Bacteria</taxon>
        <taxon>Pseudomonadati</taxon>
        <taxon>Bacteroidota</taxon>
        <taxon>Cytophagia</taxon>
        <taxon>Cytophagales</taxon>
        <taxon>Hymenobacteraceae</taxon>
        <taxon>Rufibacter</taxon>
    </lineage>
</organism>
<name>A0A839GJU3_9BACT</name>
<dbReference type="SUPFAM" id="SSF50249">
    <property type="entry name" value="Nucleic acid-binding proteins"/>
    <property type="match status" value="1"/>
</dbReference>
<evidence type="ECO:0000313" key="2">
    <source>
        <dbReference type="EMBL" id="MBA9079864.1"/>
    </source>
</evidence>
<dbReference type="AlphaFoldDB" id="A0A839GJU3"/>
<dbReference type="GO" id="GO:0005829">
    <property type="term" value="C:cytosol"/>
    <property type="evidence" value="ECO:0007669"/>
    <property type="project" value="UniProtKB-ARBA"/>
</dbReference>
<comment type="caution">
    <text evidence="2">The sequence shown here is derived from an EMBL/GenBank/DDBJ whole genome shotgun (WGS) entry which is preliminary data.</text>
</comment>
<dbReference type="Gene3D" id="2.40.50.140">
    <property type="entry name" value="Nucleic acid-binding proteins"/>
    <property type="match status" value="1"/>
</dbReference>
<gene>
    <name evidence="2" type="ORF">FHS90_004605</name>
</gene>
<dbReference type="Pfam" id="PF00313">
    <property type="entry name" value="CSD"/>
    <property type="match status" value="1"/>
</dbReference>
<dbReference type="SMART" id="SM00357">
    <property type="entry name" value="CSP"/>
    <property type="match status" value="1"/>
</dbReference>
<protein>
    <submittedName>
        <fullName evidence="2">Cold shock CspA family protein</fullName>
    </submittedName>
</protein>
<dbReference type="PROSITE" id="PS51857">
    <property type="entry name" value="CSD_2"/>
    <property type="match status" value="1"/>
</dbReference>
<evidence type="ECO:0000313" key="3">
    <source>
        <dbReference type="Proteomes" id="UP000563094"/>
    </source>
</evidence>
<accession>A0A839GJU3</accession>
<evidence type="ECO:0000259" key="1">
    <source>
        <dbReference type="PROSITE" id="PS51857"/>
    </source>
</evidence>
<keyword evidence="3" id="KW-1185">Reference proteome</keyword>
<dbReference type="RefSeq" id="WP_182514588.1">
    <property type="nucleotide sequence ID" value="NZ_JACJIQ010000034.1"/>
</dbReference>
<sequence>MKIGQVKFFNTERGFGFVNSEQTDYFLHFSKLNKSSIKEGDYVLFEYRESRKNAGKYEIINLELITKENSLLLLSKVENKYKKILYKLFPILLDKLANEEVDKLTEDIHNEVESKVNGFNLLEFIDKISTRIATGKTKKPGDDDSFWALIVSDFPKTEDAYLNSLNPRYCEETYRDRGFYSCYSMEDDYNRAYRAGDEERLPEIQFLLKETFKNKYKSNEHYSFLLDDIKKQHLTKIKKTILEE</sequence>